<comment type="caution">
    <text evidence="2">The sequence shown here is derived from an EMBL/GenBank/DDBJ whole genome shotgun (WGS) entry which is preliminary data.</text>
</comment>
<sequence>MGDTIVTEPYIFAVCGYKNTGKTTLITKLIPVLARHGYKAAVIKHDGHDFEPDVPGTDSFRHRKAGACGTAVFSAGRMMVAKECPGITERDLVQAFPEADVILLEGLKDSPYPKYICRYPESVPDIHEIAHMIERNIMKKRSGTGI</sequence>
<reference evidence="2 3" key="1">
    <citation type="journal article" date="2016" name="Nat. Microbiol.">
        <title>The Mouse Intestinal Bacterial Collection (miBC) provides host-specific insight into cultured diversity and functional potential of the gut microbiota.</title>
        <authorList>
            <person name="Lagkouvardos I."/>
            <person name="Pukall R."/>
            <person name="Abt B."/>
            <person name="Foesel B.U."/>
            <person name="Meier-Kolthoff J.P."/>
            <person name="Kumar N."/>
            <person name="Bresciani A."/>
            <person name="Martinez I."/>
            <person name="Just S."/>
            <person name="Ziegler C."/>
            <person name="Brugiroux S."/>
            <person name="Garzetti D."/>
            <person name="Wenning M."/>
            <person name="Bui T.P."/>
            <person name="Wang J."/>
            <person name="Hugenholtz F."/>
            <person name="Plugge C.M."/>
            <person name="Peterson D.A."/>
            <person name="Hornef M.W."/>
            <person name="Baines J.F."/>
            <person name="Smidt H."/>
            <person name="Walter J."/>
            <person name="Kristiansen K."/>
            <person name="Nielsen H.B."/>
            <person name="Haller D."/>
            <person name="Overmann J."/>
            <person name="Stecher B."/>
            <person name="Clavel T."/>
        </authorList>
    </citation>
    <scope>NUCLEOTIDE SEQUENCE [LARGE SCALE GENOMIC DNA]</scope>
    <source>
        <strain evidence="2 3">DSM 28560</strain>
    </source>
</reference>
<dbReference type="EMBL" id="SMMX01000006">
    <property type="protein sequence ID" value="TDA21811.1"/>
    <property type="molecule type" value="Genomic_DNA"/>
</dbReference>
<proteinExistence type="predicted"/>
<dbReference type="NCBIfam" id="TIGR00176">
    <property type="entry name" value="mobB"/>
    <property type="match status" value="1"/>
</dbReference>
<dbReference type="SUPFAM" id="SSF52540">
    <property type="entry name" value="P-loop containing nucleoside triphosphate hydrolases"/>
    <property type="match status" value="1"/>
</dbReference>
<dbReference type="PANTHER" id="PTHR40072">
    <property type="entry name" value="MOLYBDOPTERIN-GUANINE DINUCLEOTIDE BIOSYNTHESIS ADAPTER PROTEIN-RELATED"/>
    <property type="match status" value="1"/>
</dbReference>
<dbReference type="Gene3D" id="3.40.50.300">
    <property type="entry name" value="P-loop containing nucleotide triphosphate hydrolases"/>
    <property type="match status" value="1"/>
</dbReference>
<organism evidence="2 3">
    <name type="scientific">Extibacter muris</name>
    <dbReference type="NCBI Taxonomy" id="1796622"/>
    <lineage>
        <taxon>Bacteria</taxon>
        <taxon>Bacillati</taxon>
        <taxon>Bacillota</taxon>
        <taxon>Clostridia</taxon>
        <taxon>Lachnospirales</taxon>
        <taxon>Lachnospiraceae</taxon>
        <taxon>Extibacter</taxon>
    </lineage>
</organism>
<dbReference type="AlphaFoldDB" id="A0A4R4FEI6"/>
<dbReference type="RefSeq" id="WP_132277150.1">
    <property type="nucleotide sequence ID" value="NZ_JAOBST010000007.1"/>
</dbReference>
<protein>
    <submittedName>
        <fullName evidence="2">Molybdopterin-guanine dinucleotide biosynthesis protein B</fullName>
    </submittedName>
</protein>
<gene>
    <name evidence="2" type="primary">mobB</name>
    <name evidence="2" type="ORF">E1963_08575</name>
</gene>
<dbReference type="CDD" id="cd03116">
    <property type="entry name" value="MobB"/>
    <property type="match status" value="1"/>
</dbReference>
<dbReference type="InterPro" id="IPR004435">
    <property type="entry name" value="MobB_dom"/>
</dbReference>
<dbReference type="GO" id="GO:0006777">
    <property type="term" value="P:Mo-molybdopterin cofactor biosynthetic process"/>
    <property type="evidence" value="ECO:0007669"/>
    <property type="project" value="InterPro"/>
</dbReference>
<dbReference type="Pfam" id="PF03205">
    <property type="entry name" value="MobB"/>
    <property type="match status" value="1"/>
</dbReference>
<evidence type="ECO:0000259" key="1">
    <source>
        <dbReference type="Pfam" id="PF03205"/>
    </source>
</evidence>
<evidence type="ECO:0000313" key="3">
    <source>
        <dbReference type="Proteomes" id="UP000295710"/>
    </source>
</evidence>
<accession>A0A4R4FEI6</accession>
<dbReference type="GO" id="GO:0005525">
    <property type="term" value="F:GTP binding"/>
    <property type="evidence" value="ECO:0007669"/>
    <property type="project" value="InterPro"/>
</dbReference>
<evidence type="ECO:0000313" key="2">
    <source>
        <dbReference type="EMBL" id="TDA21811.1"/>
    </source>
</evidence>
<dbReference type="Proteomes" id="UP000295710">
    <property type="component" value="Unassembled WGS sequence"/>
</dbReference>
<dbReference type="InterPro" id="IPR052539">
    <property type="entry name" value="MGD_biosynthesis_adapter"/>
</dbReference>
<dbReference type="InterPro" id="IPR027417">
    <property type="entry name" value="P-loop_NTPase"/>
</dbReference>
<name>A0A4R4FEI6_9FIRM</name>
<feature type="domain" description="Molybdopterin-guanine dinucleotide biosynthesis protein B (MobB)" evidence="1">
    <location>
        <begin position="11"/>
        <end position="114"/>
    </location>
</feature>
<keyword evidence="3" id="KW-1185">Reference proteome</keyword>
<dbReference type="PANTHER" id="PTHR40072:SF1">
    <property type="entry name" value="MOLYBDOPTERIN-GUANINE DINUCLEOTIDE BIOSYNTHESIS ADAPTER PROTEIN"/>
    <property type="match status" value="1"/>
</dbReference>